<name>A0A5B1CKZ2_9BACT</name>
<dbReference type="SUPFAM" id="SSF50475">
    <property type="entry name" value="FMN-binding split barrel"/>
    <property type="match status" value="1"/>
</dbReference>
<dbReference type="PANTHER" id="PTHR13343:SF17">
    <property type="entry name" value="CELLULAR REPRESSOR OF E1A-STIMULATED GENES, ISOFORM A"/>
    <property type="match status" value="1"/>
</dbReference>
<evidence type="ECO:0000313" key="2">
    <source>
        <dbReference type="EMBL" id="KAA1260981.1"/>
    </source>
</evidence>
<organism evidence="2 3">
    <name type="scientific">Rubripirellula obstinata</name>
    <dbReference type="NCBI Taxonomy" id="406547"/>
    <lineage>
        <taxon>Bacteria</taxon>
        <taxon>Pseudomonadati</taxon>
        <taxon>Planctomycetota</taxon>
        <taxon>Planctomycetia</taxon>
        <taxon>Pirellulales</taxon>
        <taxon>Pirellulaceae</taxon>
        <taxon>Rubripirellula</taxon>
    </lineage>
</organism>
<dbReference type="EMBL" id="VRLW01000001">
    <property type="protein sequence ID" value="KAA1260981.1"/>
    <property type="molecule type" value="Genomic_DNA"/>
</dbReference>
<dbReference type="PIRSF" id="PIRSF004633">
    <property type="entry name" value="UCP_PLP_oxd"/>
    <property type="match status" value="1"/>
</dbReference>
<dbReference type="Gene3D" id="2.30.110.10">
    <property type="entry name" value="Electron Transport, Fmn-binding Protein, Chain A"/>
    <property type="match status" value="1"/>
</dbReference>
<dbReference type="InterPro" id="IPR055343">
    <property type="entry name" value="CREG_beta-barrel"/>
</dbReference>
<dbReference type="Pfam" id="PF13883">
    <property type="entry name" value="CREG_beta-barrel"/>
    <property type="match status" value="1"/>
</dbReference>
<dbReference type="InterPro" id="IPR012349">
    <property type="entry name" value="Split_barrel_FMN-bd"/>
</dbReference>
<accession>A0A5B1CKZ2</accession>
<dbReference type="AlphaFoldDB" id="A0A5B1CKZ2"/>
<evidence type="ECO:0000313" key="3">
    <source>
        <dbReference type="Proteomes" id="UP000322699"/>
    </source>
</evidence>
<dbReference type="InterPro" id="IPR014419">
    <property type="entry name" value="HutZ"/>
</dbReference>
<dbReference type="RefSeq" id="WP_068264882.1">
    <property type="nucleotide sequence ID" value="NZ_LWSK01000071.1"/>
</dbReference>
<reference evidence="2 3" key="1">
    <citation type="submission" date="2019-08" db="EMBL/GenBank/DDBJ databases">
        <title>Deep-cultivation of Planctomycetes and their phenomic and genomic characterization uncovers novel biology.</title>
        <authorList>
            <person name="Wiegand S."/>
            <person name="Jogler M."/>
            <person name="Boedeker C."/>
            <person name="Pinto D."/>
            <person name="Vollmers J."/>
            <person name="Rivas-Marin E."/>
            <person name="Kohn T."/>
            <person name="Peeters S.H."/>
            <person name="Heuer A."/>
            <person name="Rast P."/>
            <person name="Oberbeckmann S."/>
            <person name="Bunk B."/>
            <person name="Jeske O."/>
            <person name="Meyerdierks A."/>
            <person name="Storesund J.E."/>
            <person name="Kallscheuer N."/>
            <person name="Luecker S."/>
            <person name="Lage O.M."/>
            <person name="Pohl T."/>
            <person name="Merkel B.J."/>
            <person name="Hornburger P."/>
            <person name="Mueller R.-W."/>
            <person name="Bruemmer F."/>
            <person name="Labrenz M."/>
            <person name="Spormann A.M."/>
            <person name="Op Den Camp H."/>
            <person name="Overmann J."/>
            <person name="Amann R."/>
            <person name="Jetten M.S.M."/>
            <person name="Mascher T."/>
            <person name="Medema M.H."/>
            <person name="Devos D.P."/>
            <person name="Kaster A.-K."/>
            <person name="Ovreas L."/>
            <person name="Rohde M."/>
            <person name="Galperin M.Y."/>
            <person name="Jogler C."/>
        </authorList>
    </citation>
    <scope>NUCLEOTIDE SEQUENCE [LARGE SCALE GENOMIC DNA]</scope>
    <source>
        <strain evidence="2 3">LF1</strain>
    </source>
</reference>
<dbReference type="GO" id="GO:0005737">
    <property type="term" value="C:cytoplasm"/>
    <property type="evidence" value="ECO:0007669"/>
    <property type="project" value="UniProtKB-ARBA"/>
</dbReference>
<comment type="caution">
    <text evidence="2">The sequence shown here is derived from an EMBL/GenBank/DDBJ whole genome shotgun (WGS) entry which is preliminary data.</text>
</comment>
<evidence type="ECO:0000259" key="1">
    <source>
        <dbReference type="Pfam" id="PF13883"/>
    </source>
</evidence>
<dbReference type="OrthoDB" id="9814594at2"/>
<dbReference type="Proteomes" id="UP000322699">
    <property type="component" value="Unassembled WGS sequence"/>
</dbReference>
<protein>
    <recommendedName>
        <fullName evidence="1">CREG-like beta-barrel domain-containing protein</fullName>
    </recommendedName>
</protein>
<sequence>MNTSEISVILDESLAGSLGTICESGGPFVSLVTVAPVIAPVGPRRVSMLLSGLAVHTKNLLRNGSASLLLVSPGGESGDPLAGSRVTLTGTVTRLSRDDDGEVRSAFLAKHPSAAMYADFGDFAFFILEIEQAHLVAGFGKVVTVSGDELN</sequence>
<keyword evidence="3" id="KW-1185">Reference proteome</keyword>
<gene>
    <name evidence="2" type="ORF">LF1_35230</name>
</gene>
<feature type="domain" description="CREG-like beta-barrel" evidence="1">
    <location>
        <begin position="14"/>
        <end position="149"/>
    </location>
</feature>
<proteinExistence type="predicted"/>
<dbReference type="PANTHER" id="PTHR13343">
    <property type="entry name" value="CREG1 PROTEIN"/>
    <property type="match status" value="1"/>
</dbReference>